<gene>
    <name evidence="1" type="ORF">OXX778_LOCUS6207</name>
</gene>
<evidence type="ECO:0000313" key="1">
    <source>
        <dbReference type="EMBL" id="CAF0795822.1"/>
    </source>
</evidence>
<dbReference type="OrthoDB" id="10051448at2759"/>
<comment type="caution">
    <text evidence="1">The sequence shown here is derived from an EMBL/GenBank/DDBJ whole genome shotgun (WGS) entry which is preliminary data.</text>
</comment>
<sequence>MKFLYCRRKKNKSSHYWVCKHKNHNIVENALDPNDIHVPLTEYQILSMQFLKKVKIRCSTEDTGSNKIFEDEVNQLFEKLVTDTDKQEMALMIPHFYSVKAGLQKRS</sequence>
<protein>
    <submittedName>
        <fullName evidence="1">Uncharacterized protein</fullName>
    </submittedName>
</protein>
<reference evidence="1" key="1">
    <citation type="submission" date="2021-02" db="EMBL/GenBank/DDBJ databases">
        <authorList>
            <person name="Nowell W R."/>
        </authorList>
    </citation>
    <scope>NUCLEOTIDE SEQUENCE</scope>
    <source>
        <strain evidence="1">Ploen Becks lab</strain>
    </source>
</reference>
<keyword evidence="2" id="KW-1185">Reference proteome</keyword>
<dbReference type="AlphaFoldDB" id="A0A813S8U4"/>
<dbReference type="Proteomes" id="UP000663879">
    <property type="component" value="Unassembled WGS sequence"/>
</dbReference>
<evidence type="ECO:0000313" key="2">
    <source>
        <dbReference type="Proteomes" id="UP000663879"/>
    </source>
</evidence>
<accession>A0A813S8U4</accession>
<proteinExistence type="predicted"/>
<name>A0A813S8U4_9BILA</name>
<dbReference type="EMBL" id="CAJNOC010000720">
    <property type="protein sequence ID" value="CAF0795822.1"/>
    <property type="molecule type" value="Genomic_DNA"/>
</dbReference>
<organism evidence="1 2">
    <name type="scientific">Brachionus calyciflorus</name>
    <dbReference type="NCBI Taxonomy" id="104777"/>
    <lineage>
        <taxon>Eukaryota</taxon>
        <taxon>Metazoa</taxon>
        <taxon>Spiralia</taxon>
        <taxon>Gnathifera</taxon>
        <taxon>Rotifera</taxon>
        <taxon>Eurotatoria</taxon>
        <taxon>Monogononta</taxon>
        <taxon>Pseudotrocha</taxon>
        <taxon>Ploima</taxon>
        <taxon>Brachionidae</taxon>
        <taxon>Brachionus</taxon>
    </lineage>
</organism>